<evidence type="ECO:0000313" key="2">
    <source>
        <dbReference type="EMBL" id="KJF38236.1"/>
    </source>
</evidence>
<evidence type="ECO:0000256" key="1">
    <source>
        <dbReference type="SAM" id="Phobius"/>
    </source>
</evidence>
<dbReference type="EMBL" id="JXXK01000062">
    <property type="protein sequence ID" value="KJF38236.1"/>
    <property type="molecule type" value="Genomic_DNA"/>
</dbReference>
<keyword evidence="1" id="KW-0812">Transmembrane</keyword>
<proteinExistence type="predicted"/>
<feature type="transmembrane region" description="Helical" evidence="1">
    <location>
        <begin position="235"/>
        <end position="252"/>
    </location>
</feature>
<reference evidence="2" key="1">
    <citation type="submission" date="2015-02" db="EMBL/GenBank/DDBJ databases">
        <title>A novel member of the family Ruminococcaceae isolated from human feces.</title>
        <authorList>
            <person name="Shkoporov A.N."/>
            <person name="Chaplin A.V."/>
            <person name="Motuzova O.V."/>
            <person name="Kafarskaia L.I."/>
            <person name="Khokhlova E.V."/>
            <person name="Efimov B.A."/>
        </authorList>
    </citation>
    <scope>NUCLEOTIDE SEQUENCE [LARGE SCALE GENOMIC DNA]</scope>
    <source>
        <strain evidence="2">585-1</strain>
    </source>
</reference>
<dbReference type="GeneID" id="42858666"/>
<dbReference type="Proteomes" id="UP000032483">
    <property type="component" value="Unassembled WGS sequence"/>
</dbReference>
<keyword evidence="3" id="KW-1185">Reference proteome</keyword>
<keyword evidence="1" id="KW-1133">Transmembrane helix</keyword>
<name>A0A0D8IVD5_9FIRM</name>
<dbReference type="RefSeq" id="WP_050006725.1">
    <property type="nucleotide sequence ID" value="NZ_JAFHCJ010000023.1"/>
</dbReference>
<feature type="transmembrane region" description="Helical" evidence="1">
    <location>
        <begin position="7"/>
        <end position="32"/>
    </location>
</feature>
<dbReference type="AlphaFoldDB" id="A0A0D8IVD5"/>
<keyword evidence="1" id="KW-0472">Membrane</keyword>
<comment type="caution">
    <text evidence="2">The sequence shown here is derived from an EMBL/GenBank/DDBJ whole genome shotgun (WGS) entry which is preliminary data.</text>
</comment>
<feature type="transmembrane region" description="Helical" evidence="1">
    <location>
        <begin position="52"/>
        <end position="70"/>
    </location>
</feature>
<feature type="transmembrane region" description="Helical" evidence="1">
    <location>
        <begin position="82"/>
        <end position="101"/>
    </location>
</feature>
<organism evidence="2 3">
    <name type="scientific">Ruthenibacterium lactatiformans</name>
    <dbReference type="NCBI Taxonomy" id="1550024"/>
    <lineage>
        <taxon>Bacteria</taxon>
        <taxon>Bacillati</taxon>
        <taxon>Bacillota</taxon>
        <taxon>Clostridia</taxon>
        <taxon>Eubacteriales</taxon>
        <taxon>Oscillospiraceae</taxon>
        <taxon>Ruthenibacterium</taxon>
    </lineage>
</organism>
<accession>A0A0D8IVD5</accession>
<sequence>MNYESLLYAYGTAMVDFNIAVVFLSAIALYLSSPAKKWYLLPLVFLVNMKNTGVFFALLAVCVILCLAAFDARAGKRLTETVKNGALMLLVVVLAYGSWFVHLSAFELAPAQPVVLQDPAYLQEQEELVRVDETIDQNVLSILVPPLRSERYNAVMETMRKAFLLEKSNLFMPDRYFAAVLVAAGALVSVLSSRGKRLRALCVLSGIAVGCYVYCAVISYFISYYRDDMIEYPRYMSSYYFLWVYTIILLAVTGENGRRGKQTVFCAVSLVTLLLIGKTGLDYTSIDAPDTPYLEYMETEQYVRQIKGSIEKDDKVYLVLPDQYTWEYIKYGYHLLPAICNQDTKGTGIDFTISFREKLEAGSDRRYYNIASPQLYARLMTEYFDYVYVVRPDEEFRESYSHLFSDGMTEGTLYKITEQNVPMQVV</sequence>
<feature type="transmembrane region" description="Helical" evidence="1">
    <location>
        <begin position="200"/>
        <end position="223"/>
    </location>
</feature>
<gene>
    <name evidence="2" type="ORF">TQ39_19250</name>
</gene>
<evidence type="ECO:0000313" key="3">
    <source>
        <dbReference type="Proteomes" id="UP000032483"/>
    </source>
</evidence>
<feature type="transmembrane region" description="Helical" evidence="1">
    <location>
        <begin position="176"/>
        <end position="193"/>
    </location>
</feature>
<protein>
    <submittedName>
        <fullName evidence="2">Uncharacterized protein</fullName>
    </submittedName>
</protein>